<feature type="domain" description="DOG1" evidence="1">
    <location>
        <begin position="1"/>
        <end position="103"/>
    </location>
</feature>
<accession>A0AAV9DT94</accession>
<evidence type="ECO:0000313" key="2">
    <source>
        <dbReference type="EMBL" id="KAK1303217.1"/>
    </source>
</evidence>
<evidence type="ECO:0000313" key="3">
    <source>
        <dbReference type="Proteomes" id="UP001180020"/>
    </source>
</evidence>
<dbReference type="Proteomes" id="UP001180020">
    <property type="component" value="Unassembled WGS sequence"/>
</dbReference>
<name>A0AAV9DT94_ACOCL</name>
<dbReference type="GO" id="GO:0043565">
    <property type="term" value="F:sequence-specific DNA binding"/>
    <property type="evidence" value="ECO:0007669"/>
    <property type="project" value="InterPro"/>
</dbReference>
<dbReference type="InterPro" id="IPR025422">
    <property type="entry name" value="TGA_domain"/>
</dbReference>
<comment type="caution">
    <text evidence="2">The sequence shown here is derived from an EMBL/GenBank/DDBJ whole genome shotgun (WGS) entry which is preliminary data.</text>
</comment>
<evidence type="ECO:0000259" key="1">
    <source>
        <dbReference type="PROSITE" id="PS51806"/>
    </source>
</evidence>
<dbReference type="AlphaFoldDB" id="A0AAV9DT94"/>
<keyword evidence="3" id="KW-1185">Reference proteome</keyword>
<sequence>MENEEILERLEEIERGLRLMVPCLVARSREARERFVEEGLTVEAAGALEEEMGMVFADANRLRASALAEMVREMDARQAAAYLVALAQVAVGLGDPASVRRFERRRFARARSGGGS</sequence>
<protein>
    <recommendedName>
        <fullName evidence="1">DOG1 domain-containing protein</fullName>
    </recommendedName>
</protein>
<organism evidence="2 3">
    <name type="scientific">Acorus calamus</name>
    <name type="common">Sweet flag</name>
    <dbReference type="NCBI Taxonomy" id="4465"/>
    <lineage>
        <taxon>Eukaryota</taxon>
        <taxon>Viridiplantae</taxon>
        <taxon>Streptophyta</taxon>
        <taxon>Embryophyta</taxon>
        <taxon>Tracheophyta</taxon>
        <taxon>Spermatophyta</taxon>
        <taxon>Magnoliopsida</taxon>
        <taxon>Liliopsida</taxon>
        <taxon>Acoraceae</taxon>
        <taxon>Acorus</taxon>
    </lineage>
</organism>
<gene>
    <name evidence="2" type="ORF">QJS10_CPB11g00403</name>
</gene>
<reference evidence="2" key="1">
    <citation type="journal article" date="2023" name="Nat. Commun.">
        <title>Diploid and tetraploid genomes of Acorus and the evolution of monocots.</title>
        <authorList>
            <person name="Ma L."/>
            <person name="Liu K.W."/>
            <person name="Li Z."/>
            <person name="Hsiao Y.Y."/>
            <person name="Qi Y."/>
            <person name="Fu T."/>
            <person name="Tang G.D."/>
            <person name="Zhang D."/>
            <person name="Sun W.H."/>
            <person name="Liu D.K."/>
            <person name="Li Y."/>
            <person name="Chen G.Z."/>
            <person name="Liu X.D."/>
            <person name="Liao X.Y."/>
            <person name="Jiang Y.T."/>
            <person name="Yu X."/>
            <person name="Hao Y."/>
            <person name="Huang J."/>
            <person name="Zhao X.W."/>
            <person name="Ke S."/>
            <person name="Chen Y.Y."/>
            <person name="Wu W.L."/>
            <person name="Hsu J.L."/>
            <person name="Lin Y.F."/>
            <person name="Huang M.D."/>
            <person name="Li C.Y."/>
            <person name="Huang L."/>
            <person name="Wang Z.W."/>
            <person name="Zhao X."/>
            <person name="Zhong W.Y."/>
            <person name="Peng D.H."/>
            <person name="Ahmad S."/>
            <person name="Lan S."/>
            <person name="Zhang J.S."/>
            <person name="Tsai W.C."/>
            <person name="Van de Peer Y."/>
            <person name="Liu Z.J."/>
        </authorList>
    </citation>
    <scope>NUCLEOTIDE SEQUENCE</scope>
    <source>
        <strain evidence="2">CP</strain>
    </source>
</reference>
<dbReference type="GO" id="GO:0006351">
    <property type="term" value="P:DNA-templated transcription"/>
    <property type="evidence" value="ECO:0007669"/>
    <property type="project" value="InterPro"/>
</dbReference>
<dbReference type="PROSITE" id="PS51806">
    <property type="entry name" value="DOG1"/>
    <property type="match status" value="1"/>
</dbReference>
<reference evidence="2" key="2">
    <citation type="submission" date="2023-06" db="EMBL/GenBank/DDBJ databases">
        <authorList>
            <person name="Ma L."/>
            <person name="Liu K.-W."/>
            <person name="Li Z."/>
            <person name="Hsiao Y.-Y."/>
            <person name="Qi Y."/>
            <person name="Fu T."/>
            <person name="Tang G."/>
            <person name="Zhang D."/>
            <person name="Sun W.-H."/>
            <person name="Liu D.-K."/>
            <person name="Li Y."/>
            <person name="Chen G.-Z."/>
            <person name="Liu X.-D."/>
            <person name="Liao X.-Y."/>
            <person name="Jiang Y.-T."/>
            <person name="Yu X."/>
            <person name="Hao Y."/>
            <person name="Huang J."/>
            <person name="Zhao X.-W."/>
            <person name="Ke S."/>
            <person name="Chen Y.-Y."/>
            <person name="Wu W.-L."/>
            <person name="Hsu J.-L."/>
            <person name="Lin Y.-F."/>
            <person name="Huang M.-D."/>
            <person name="Li C.-Y."/>
            <person name="Huang L."/>
            <person name="Wang Z.-W."/>
            <person name="Zhao X."/>
            <person name="Zhong W.-Y."/>
            <person name="Peng D.-H."/>
            <person name="Ahmad S."/>
            <person name="Lan S."/>
            <person name="Zhang J.-S."/>
            <person name="Tsai W.-C."/>
            <person name="Van De Peer Y."/>
            <person name="Liu Z.-J."/>
        </authorList>
    </citation>
    <scope>NUCLEOTIDE SEQUENCE</scope>
    <source>
        <strain evidence="2">CP</strain>
        <tissue evidence="2">Leaves</tissue>
    </source>
</reference>
<proteinExistence type="predicted"/>
<dbReference type="EMBL" id="JAUJYO010000011">
    <property type="protein sequence ID" value="KAK1303217.1"/>
    <property type="molecule type" value="Genomic_DNA"/>
</dbReference>